<keyword evidence="1" id="KW-0732">Signal</keyword>
<proteinExistence type="predicted"/>
<accession>A0A921QVG4</accession>
<protein>
    <submittedName>
        <fullName evidence="2">Uncharacterized protein</fullName>
    </submittedName>
</protein>
<evidence type="ECO:0000313" key="3">
    <source>
        <dbReference type="Proteomes" id="UP000807115"/>
    </source>
</evidence>
<reference evidence="2" key="2">
    <citation type="submission" date="2020-10" db="EMBL/GenBank/DDBJ databases">
        <authorList>
            <person name="Cooper E.A."/>
            <person name="Brenton Z.W."/>
            <person name="Flinn B.S."/>
            <person name="Jenkins J."/>
            <person name="Shu S."/>
            <person name="Flowers D."/>
            <person name="Luo F."/>
            <person name="Wang Y."/>
            <person name="Xia P."/>
            <person name="Barry K."/>
            <person name="Daum C."/>
            <person name="Lipzen A."/>
            <person name="Yoshinaga Y."/>
            <person name="Schmutz J."/>
            <person name="Saski C."/>
            <person name="Vermerris W."/>
            <person name="Kresovich S."/>
        </authorList>
    </citation>
    <scope>NUCLEOTIDE SEQUENCE</scope>
</reference>
<evidence type="ECO:0000256" key="1">
    <source>
        <dbReference type="SAM" id="SignalP"/>
    </source>
</evidence>
<gene>
    <name evidence="2" type="ORF">BDA96_06G281700</name>
</gene>
<feature type="signal peptide" evidence="1">
    <location>
        <begin position="1"/>
        <end position="19"/>
    </location>
</feature>
<sequence length="68" mass="7715">MLSFLVLVIYFLLYLSGDGERVGWNCFFHGGFVEDADNNYGVGILTGFRTWRLLFLDGNVKTEMVSLS</sequence>
<dbReference type="AlphaFoldDB" id="A0A921QVG4"/>
<feature type="chain" id="PRO_5037954564" evidence="1">
    <location>
        <begin position="20"/>
        <end position="68"/>
    </location>
</feature>
<dbReference type="EMBL" id="CM027685">
    <property type="protein sequence ID" value="KAG0528005.1"/>
    <property type="molecule type" value="Genomic_DNA"/>
</dbReference>
<organism evidence="2 3">
    <name type="scientific">Sorghum bicolor</name>
    <name type="common">Sorghum</name>
    <name type="synonym">Sorghum vulgare</name>
    <dbReference type="NCBI Taxonomy" id="4558"/>
    <lineage>
        <taxon>Eukaryota</taxon>
        <taxon>Viridiplantae</taxon>
        <taxon>Streptophyta</taxon>
        <taxon>Embryophyta</taxon>
        <taxon>Tracheophyta</taxon>
        <taxon>Spermatophyta</taxon>
        <taxon>Magnoliopsida</taxon>
        <taxon>Liliopsida</taxon>
        <taxon>Poales</taxon>
        <taxon>Poaceae</taxon>
        <taxon>PACMAD clade</taxon>
        <taxon>Panicoideae</taxon>
        <taxon>Andropogonodae</taxon>
        <taxon>Andropogoneae</taxon>
        <taxon>Sorghinae</taxon>
        <taxon>Sorghum</taxon>
    </lineage>
</organism>
<reference evidence="2" key="1">
    <citation type="journal article" date="2019" name="BMC Genomics">
        <title>A new reference genome for Sorghum bicolor reveals high levels of sequence similarity between sweet and grain genotypes: implications for the genetics of sugar metabolism.</title>
        <authorList>
            <person name="Cooper E.A."/>
            <person name="Brenton Z.W."/>
            <person name="Flinn B.S."/>
            <person name="Jenkins J."/>
            <person name="Shu S."/>
            <person name="Flowers D."/>
            <person name="Luo F."/>
            <person name="Wang Y."/>
            <person name="Xia P."/>
            <person name="Barry K."/>
            <person name="Daum C."/>
            <person name="Lipzen A."/>
            <person name="Yoshinaga Y."/>
            <person name="Schmutz J."/>
            <person name="Saski C."/>
            <person name="Vermerris W."/>
            <person name="Kresovich S."/>
        </authorList>
    </citation>
    <scope>NUCLEOTIDE SEQUENCE</scope>
</reference>
<name>A0A921QVG4_SORBI</name>
<evidence type="ECO:0000313" key="2">
    <source>
        <dbReference type="EMBL" id="KAG0528005.1"/>
    </source>
</evidence>
<dbReference type="Proteomes" id="UP000807115">
    <property type="component" value="Chromosome 6"/>
</dbReference>
<comment type="caution">
    <text evidence="2">The sequence shown here is derived from an EMBL/GenBank/DDBJ whole genome shotgun (WGS) entry which is preliminary data.</text>
</comment>